<accession>A0A6L2MEE1</accession>
<feature type="region of interest" description="Disordered" evidence="1">
    <location>
        <begin position="431"/>
        <end position="457"/>
    </location>
</feature>
<gene>
    <name evidence="2" type="ORF">Tci_044048</name>
</gene>
<name>A0A6L2MEE1_TANCI</name>
<organism evidence="2">
    <name type="scientific">Tanacetum cinerariifolium</name>
    <name type="common">Dalmatian daisy</name>
    <name type="synonym">Chrysanthemum cinerariifolium</name>
    <dbReference type="NCBI Taxonomy" id="118510"/>
    <lineage>
        <taxon>Eukaryota</taxon>
        <taxon>Viridiplantae</taxon>
        <taxon>Streptophyta</taxon>
        <taxon>Embryophyta</taxon>
        <taxon>Tracheophyta</taxon>
        <taxon>Spermatophyta</taxon>
        <taxon>Magnoliopsida</taxon>
        <taxon>eudicotyledons</taxon>
        <taxon>Gunneridae</taxon>
        <taxon>Pentapetalae</taxon>
        <taxon>asterids</taxon>
        <taxon>campanulids</taxon>
        <taxon>Asterales</taxon>
        <taxon>Asteraceae</taxon>
        <taxon>Asteroideae</taxon>
        <taxon>Anthemideae</taxon>
        <taxon>Anthemidinae</taxon>
        <taxon>Tanacetum</taxon>
    </lineage>
</organism>
<dbReference type="Gene3D" id="2.40.70.10">
    <property type="entry name" value="Acid Proteases"/>
    <property type="match status" value="2"/>
</dbReference>
<proteinExistence type="predicted"/>
<evidence type="ECO:0000256" key="1">
    <source>
        <dbReference type="SAM" id="MobiDB-lite"/>
    </source>
</evidence>
<dbReference type="InterPro" id="IPR021109">
    <property type="entry name" value="Peptidase_aspartic_dom_sf"/>
</dbReference>
<dbReference type="PANTHER" id="PTHR33067:SF9">
    <property type="entry name" value="RNA-DIRECTED DNA POLYMERASE"/>
    <property type="match status" value="1"/>
</dbReference>
<sequence>MDTLSLVSEYLKDLEECMYDGDLRVAKEMKLFDDLEHKSVLIEVDGQGAWDAELDLANLVNYVKKKVLDSKGFVHVSISDYGRKMVNDVNVEIHEVKFKVDFVVLDYANEREPSIMFGRDFLATIKSQVDFRLGQIRMNLTMFEEVNGVINILEEVGSSSEEVVKTGKANNNKGIQIGYQAYVVDLLVLDILVDPELPLLLGRPFLRTYGAVIDMGRGTLCIDDEVIRHTYFPKPRSKSYVETFEMEGEDDWLGNFEVRRDEDRNAKYGLVAPSFLDIKDDMEMALKMEAYFNPFKNIIVFEKLVDFLDRSIGVPRVGNWGVFNAYGFEDTLRNMMKLEYIYEGDGDVFVDYSWERALSINDEVYHEWVLEFFSTMYFDKDVDKINLMTEKYTTKMLVEELDEKDQCLLKETGILTQARIGSSEKRQELRDFGGNTSGYAVEGSSRGAGFDVEDMDE</sequence>
<dbReference type="EMBL" id="BKCJ010006422">
    <property type="protein sequence ID" value="GEU72070.1"/>
    <property type="molecule type" value="Genomic_DNA"/>
</dbReference>
<reference evidence="2" key="1">
    <citation type="journal article" date="2019" name="Sci. Rep.">
        <title>Draft genome of Tanacetum cinerariifolium, the natural source of mosquito coil.</title>
        <authorList>
            <person name="Yamashiro T."/>
            <person name="Shiraishi A."/>
            <person name="Satake H."/>
            <person name="Nakayama K."/>
        </authorList>
    </citation>
    <scope>NUCLEOTIDE SEQUENCE</scope>
</reference>
<dbReference type="PANTHER" id="PTHR33067">
    <property type="entry name" value="RNA-DIRECTED DNA POLYMERASE-RELATED"/>
    <property type="match status" value="1"/>
</dbReference>
<dbReference type="AlphaFoldDB" id="A0A6L2MEE1"/>
<evidence type="ECO:0000313" key="2">
    <source>
        <dbReference type="EMBL" id="GEU72070.1"/>
    </source>
</evidence>
<comment type="caution">
    <text evidence="2">The sequence shown here is derived from an EMBL/GenBank/DDBJ whole genome shotgun (WGS) entry which is preliminary data.</text>
</comment>
<protein>
    <submittedName>
        <fullName evidence="2">Uncharacterized protein</fullName>
    </submittedName>
</protein>